<feature type="domain" description="BFD-like [2Fe-2S]-binding" evidence="2">
    <location>
        <begin position="8"/>
        <end position="55"/>
    </location>
</feature>
<reference evidence="3 4" key="1">
    <citation type="submission" date="2019-02" db="EMBL/GenBank/DDBJ databases">
        <title>Deep-cultivation of Planctomycetes and their phenomic and genomic characterization uncovers novel biology.</title>
        <authorList>
            <person name="Wiegand S."/>
            <person name="Jogler M."/>
            <person name="Boedeker C."/>
            <person name="Pinto D."/>
            <person name="Vollmers J."/>
            <person name="Rivas-Marin E."/>
            <person name="Kohn T."/>
            <person name="Peeters S.H."/>
            <person name="Heuer A."/>
            <person name="Rast P."/>
            <person name="Oberbeckmann S."/>
            <person name="Bunk B."/>
            <person name="Jeske O."/>
            <person name="Meyerdierks A."/>
            <person name="Storesund J.E."/>
            <person name="Kallscheuer N."/>
            <person name="Luecker S."/>
            <person name="Lage O.M."/>
            <person name="Pohl T."/>
            <person name="Merkel B.J."/>
            <person name="Hornburger P."/>
            <person name="Mueller R.-W."/>
            <person name="Bruemmer F."/>
            <person name="Labrenz M."/>
            <person name="Spormann A.M."/>
            <person name="Op Den Camp H."/>
            <person name="Overmann J."/>
            <person name="Amann R."/>
            <person name="Jetten M.S.M."/>
            <person name="Mascher T."/>
            <person name="Medema M.H."/>
            <person name="Devos D.P."/>
            <person name="Kaster A.-K."/>
            <person name="Ovreas L."/>
            <person name="Rohde M."/>
            <person name="Galperin M.Y."/>
            <person name="Jogler C."/>
        </authorList>
    </citation>
    <scope>NUCLEOTIDE SEQUENCE [LARGE SCALE GENOMIC DNA]</scope>
    <source>
        <strain evidence="3 4">CA85</strain>
    </source>
</reference>
<dbReference type="OrthoDB" id="278622at2"/>
<evidence type="ECO:0000313" key="3">
    <source>
        <dbReference type="EMBL" id="TWT59257.1"/>
    </source>
</evidence>
<dbReference type="Pfam" id="PF04324">
    <property type="entry name" value="Fer2_BFD"/>
    <property type="match status" value="1"/>
</dbReference>
<comment type="caution">
    <text evidence="3">The sequence shown here is derived from an EMBL/GenBank/DDBJ whole genome shotgun (WGS) entry which is preliminary data.</text>
</comment>
<gene>
    <name evidence="3" type="ORF">CA85_39530</name>
</gene>
<organism evidence="3 4">
    <name type="scientific">Allorhodopirellula solitaria</name>
    <dbReference type="NCBI Taxonomy" id="2527987"/>
    <lineage>
        <taxon>Bacteria</taxon>
        <taxon>Pseudomonadati</taxon>
        <taxon>Planctomycetota</taxon>
        <taxon>Planctomycetia</taxon>
        <taxon>Pirellulales</taxon>
        <taxon>Pirellulaceae</taxon>
        <taxon>Allorhodopirellula</taxon>
    </lineage>
</organism>
<name>A0A5C5X7Y6_9BACT</name>
<protein>
    <submittedName>
        <fullName evidence="3">BFD-like [2Fe-2S] binding domain protein</fullName>
    </submittedName>
</protein>
<dbReference type="AlphaFoldDB" id="A0A5C5X7Y6"/>
<accession>A0A5C5X7Y6</accession>
<dbReference type="InterPro" id="IPR007419">
    <property type="entry name" value="BFD-like_2Fe2S-bd_dom"/>
</dbReference>
<feature type="region of interest" description="Disordered" evidence="1">
    <location>
        <begin position="60"/>
        <end position="87"/>
    </location>
</feature>
<evidence type="ECO:0000256" key="1">
    <source>
        <dbReference type="SAM" id="MobiDB-lite"/>
    </source>
</evidence>
<dbReference type="Proteomes" id="UP000318053">
    <property type="component" value="Unassembled WGS sequence"/>
</dbReference>
<dbReference type="Gene3D" id="1.10.10.1100">
    <property type="entry name" value="BFD-like [2Fe-2S]-binding domain"/>
    <property type="match status" value="1"/>
</dbReference>
<dbReference type="InterPro" id="IPR041854">
    <property type="entry name" value="BFD-like_2Fe2S-bd_dom_sf"/>
</dbReference>
<proteinExistence type="predicted"/>
<sequence length="87" mass="10116">MNDDDELCLCFHVTRRKVIQYIRVRQPRRPSELSQCYGAGTGCGWCRPFLKRLLDQEQAGSLSHDEENLPTPEEYARQRSAYRQQGG</sequence>
<dbReference type="EMBL" id="SJPK01000011">
    <property type="protein sequence ID" value="TWT59257.1"/>
    <property type="molecule type" value="Genomic_DNA"/>
</dbReference>
<dbReference type="RefSeq" id="WP_146392846.1">
    <property type="nucleotide sequence ID" value="NZ_SJPK01000011.1"/>
</dbReference>
<keyword evidence="4" id="KW-1185">Reference proteome</keyword>
<evidence type="ECO:0000313" key="4">
    <source>
        <dbReference type="Proteomes" id="UP000318053"/>
    </source>
</evidence>
<evidence type="ECO:0000259" key="2">
    <source>
        <dbReference type="Pfam" id="PF04324"/>
    </source>
</evidence>